<comment type="catalytic activity">
    <reaction evidence="8">
        <text>adenosine + phosphate = alpha-D-ribose 1-phosphate + adenine</text>
        <dbReference type="Rhea" id="RHEA:27642"/>
        <dbReference type="ChEBI" id="CHEBI:16335"/>
        <dbReference type="ChEBI" id="CHEBI:16708"/>
        <dbReference type="ChEBI" id="CHEBI:43474"/>
        <dbReference type="ChEBI" id="CHEBI:57720"/>
        <dbReference type="EC" id="2.4.2.1"/>
    </reaction>
    <physiologicalReaction direction="left-to-right" evidence="8">
        <dbReference type="Rhea" id="RHEA:27643"/>
    </physiologicalReaction>
</comment>
<reference evidence="11" key="1">
    <citation type="journal article" date="2014" name="Int. J. Syst. Evol. Microbiol.">
        <title>Complete genome of a new Firmicutes species belonging to the dominant human colonic microbiota ('Ruminococcus bicirculans') reveals two chromosomes and a selective capacity to utilize plant glucans.</title>
        <authorList>
            <consortium name="NISC Comparative Sequencing Program"/>
            <person name="Wegmann U."/>
            <person name="Louis P."/>
            <person name="Goesmann A."/>
            <person name="Henrissat B."/>
            <person name="Duncan S.H."/>
            <person name="Flint H.J."/>
        </authorList>
    </citation>
    <scope>NUCLEOTIDE SEQUENCE</scope>
    <source>
        <strain evidence="11">NBRC 103855</strain>
    </source>
</reference>
<comment type="catalytic activity">
    <reaction evidence="7">
        <text>adenosine + H2O + H(+) = inosine + NH4(+)</text>
        <dbReference type="Rhea" id="RHEA:24408"/>
        <dbReference type="ChEBI" id="CHEBI:15377"/>
        <dbReference type="ChEBI" id="CHEBI:15378"/>
        <dbReference type="ChEBI" id="CHEBI:16335"/>
        <dbReference type="ChEBI" id="CHEBI:17596"/>
        <dbReference type="ChEBI" id="CHEBI:28938"/>
        <dbReference type="EC" id="3.5.4.4"/>
    </reaction>
    <physiologicalReaction direction="left-to-right" evidence="7">
        <dbReference type="Rhea" id="RHEA:24409"/>
    </physiologicalReaction>
</comment>
<keyword evidence="6" id="KW-0862">Zinc</keyword>
<evidence type="ECO:0000256" key="7">
    <source>
        <dbReference type="ARBA" id="ARBA00047989"/>
    </source>
</evidence>
<evidence type="ECO:0000256" key="8">
    <source>
        <dbReference type="ARBA" id="ARBA00048968"/>
    </source>
</evidence>
<evidence type="ECO:0000256" key="2">
    <source>
        <dbReference type="ARBA" id="ARBA00007353"/>
    </source>
</evidence>
<keyword evidence="12" id="KW-1185">Reference proteome</keyword>
<dbReference type="PANTHER" id="PTHR30616">
    <property type="entry name" value="UNCHARACTERIZED PROTEIN YFIH"/>
    <property type="match status" value="1"/>
</dbReference>
<comment type="catalytic activity">
    <reaction evidence="1">
        <text>inosine + phosphate = alpha-D-ribose 1-phosphate + hypoxanthine</text>
        <dbReference type="Rhea" id="RHEA:27646"/>
        <dbReference type="ChEBI" id="CHEBI:17368"/>
        <dbReference type="ChEBI" id="CHEBI:17596"/>
        <dbReference type="ChEBI" id="CHEBI:43474"/>
        <dbReference type="ChEBI" id="CHEBI:57720"/>
        <dbReference type="EC" id="2.4.2.1"/>
    </reaction>
    <physiologicalReaction direction="left-to-right" evidence="1">
        <dbReference type="Rhea" id="RHEA:27647"/>
    </physiologicalReaction>
</comment>
<dbReference type="PANTHER" id="PTHR30616:SF2">
    <property type="entry name" value="PURINE NUCLEOSIDE PHOSPHORYLASE LACC1"/>
    <property type="match status" value="1"/>
</dbReference>
<dbReference type="Proteomes" id="UP001161406">
    <property type="component" value="Unassembled WGS sequence"/>
</dbReference>
<evidence type="ECO:0000256" key="4">
    <source>
        <dbReference type="ARBA" id="ARBA00022723"/>
    </source>
</evidence>
<keyword evidence="4" id="KW-0479">Metal-binding</keyword>
<evidence type="ECO:0000313" key="11">
    <source>
        <dbReference type="EMBL" id="GLQ08602.1"/>
    </source>
</evidence>
<evidence type="ECO:0000256" key="5">
    <source>
        <dbReference type="ARBA" id="ARBA00022801"/>
    </source>
</evidence>
<dbReference type="InterPro" id="IPR038371">
    <property type="entry name" value="Cu_polyphenol_OxRdtase_sf"/>
</dbReference>
<dbReference type="Pfam" id="PF02578">
    <property type="entry name" value="Cu-oxidase_4"/>
    <property type="match status" value="1"/>
</dbReference>
<evidence type="ECO:0000313" key="12">
    <source>
        <dbReference type="Proteomes" id="UP001161406"/>
    </source>
</evidence>
<dbReference type="NCBIfam" id="TIGR00726">
    <property type="entry name" value="peptidoglycan editing factor PgeF"/>
    <property type="match status" value="1"/>
</dbReference>
<reference evidence="11" key="2">
    <citation type="submission" date="2023-01" db="EMBL/GenBank/DDBJ databases">
        <title>Draft genome sequence of Devosia yakushimensis strain NBRC 103855.</title>
        <authorList>
            <person name="Sun Q."/>
            <person name="Mori K."/>
        </authorList>
    </citation>
    <scope>NUCLEOTIDE SEQUENCE</scope>
    <source>
        <strain evidence="11">NBRC 103855</strain>
    </source>
</reference>
<proteinExistence type="inferred from homology"/>
<organism evidence="11 12">
    <name type="scientific">Devosia yakushimensis</name>
    <dbReference type="NCBI Taxonomy" id="470028"/>
    <lineage>
        <taxon>Bacteria</taxon>
        <taxon>Pseudomonadati</taxon>
        <taxon>Pseudomonadota</taxon>
        <taxon>Alphaproteobacteria</taxon>
        <taxon>Hyphomicrobiales</taxon>
        <taxon>Devosiaceae</taxon>
        <taxon>Devosia</taxon>
    </lineage>
</organism>
<evidence type="ECO:0000256" key="1">
    <source>
        <dbReference type="ARBA" id="ARBA00000553"/>
    </source>
</evidence>
<dbReference type="InterPro" id="IPR003730">
    <property type="entry name" value="Cu_polyphenol_OxRdtase"/>
</dbReference>
<dbReference type="Gene3D" id="3.60.140.10">
    <property type="entry name" value="CNF1/YfiH-like putative cysteine hydrolases"/>
    <property type="match status" value="1"/>
</dbReference>
<evidence type="ECO:0000256" key="6">
    <source>
        <dbReference type="ARBA" id="ARBA00022833"/>
    </source>
</evidence>
<accession>A0ABQ5U8Z4</accession>
<keyword evidence="5" id="KW-0378">Hydrolase</keyword>
<protein>
    <recommendedName>
        <fullName evidence="10">Purine nucleoside phosphorylase</fullName>
    </recommendedName>
</protein>
<evidence type="ECO:0000256" key="10">
    <source>
        <dbReference type="RuleBase" id="RU361274"/>
    </source>
</evidence>
<evidence type="ECO:0000256" key="3">
    <source>
        <dbReference type="ARBA" id="ARBA00022679"/>
    </source>
</evidence>
<dbReference type="InterPro" id="IPR011324">
    <property type="entry name" value="Cytotoxic_necrot_fac-like_cat"/>
</dbReference>
<dbReference type="CDD" id="cd16833">
    <property type="entry name" value="YfiH"/>
    <property type="match status" value="1"/>
</dbReference>
<dbReference type="EMBL" id="BSNG01000001">
    <property type="protein sequence ID" value="GLQ08602.1"/>
    <property type="molecule type" value="Genomic_DNA"/>
</dbReference>
<name>A0ABQ5U8Z4_9HYPH</name>
<comment type="catalytic activity">
    <reaction evidence="9">
        <text>S-methyl-5'-thioadenosine + phosphate = 5-(methylsulfanyl)-alpha-D-ribose 1-phosphate + adenine</text>
        <dbReference type="Rhea" id="RHEA:11852"/>
        <dbReference type="ChEBI" id="CHEBI:16708"/>
        <dbReference type="ChEBI" id="CHEBI:17509"/>
        <dbReference type="ChEBI" id="CHEBI:43474"/>
        <dbReference type="ChEBI" id="CHEBI:58533"/>
        <dbReference type="EC" id="2.4.2.28"/>
    </reaction>
    <physiologicalReaction direction="left-to-right" evidence="9">
        <dbReference type="Rhea" id="RHEA:11853"/>
    </physiologicalReaction>
</comment>
<comment type="similarity">
    <text evidence="2 10">Belongs to the purine nucleoside phosphorylase YfiH/LACC1 family.</text>
</comment>
<evidence type="ECO:0000256" key="9">
    <source>
        <dbReference type="ARBA" id="ARBA00049893"/>
    </source>
</evidence>
<dbReference type="RefSeq" id="WP_284387655.1">
    <property type="nucleotide sequence ID" value="NZ_BSNG01000001.1"/>
</dbReference>
<gene>
    <name evidence="11" type="ORF">GCM10007913_05340</name>
</gene>
<keyword evidence="3" id="KW-0808">Transferase</keyword>
<dbReference type="SUPFAM" id="SSF64438">
    <property type="entry name" value="CNF1/YfiH-like putative cysteine hydrolases"/>
    <property type="match status" value="1"/>
</dbReference>
<sequence>MNVPHEQSAGLIAMPDVRHAFFGRQGGLSTGIFAGLNTSDAGGDDPSIVADNRKMVMATLGFEPHQLALVKQVHSNKAVTITGPHSGPRIEADALVTNRRGIALGILTADCTPILFADPEAGIVGAAHAGWRGAVDGVIGNTVAAMTALGAVPARIAAAIGPTVTAPNYEVGPQFMADFLALHPGGAHYFTTPTGGREHFNLPAFVADQLAAAGIRTIDRVGGCTYGNPGRYFSHRHATHQGTTTGRQIAVIALT</sequence>
<comment type="caution">
    <text evidence="11">The sequence shown here is derived from an EMBL/GenBank/DDBJ whole genome shotgun (WGS) entry which is preliminary data.</text>
</comment>